<name>A0ABM1I472_POLDO</name>
<dbReference type="Pfam" id="PF16858">
    <property type="entry name" value="CNDH2_C"/>
    <property type="match status" value="1"/>
</dbReference>
<accession>A0ABM1I472</accession>
<proteinExistence type="predicted"/>
<sequence length="623" mass="71950">MVNLEDISRQLLKSSKNLSSWNFPLSEILTEYYSLLEGNCDVNFGEAALILQNSVNIYTHRVERLLNETKDANANESSQRNTKTLNKNSINFDDFKLCNLSDNIGKNINTKNKFNIEKPVKLLTRRFVQLENVIENPVANAIEIIDIHGDIIGKKYDFRCNQYLSMNGLLIDEPTPDDFKIMDNDNSATSGYCSNTSIFDSSYSSNNPIDTTNLTTDNNTETLINYSSSPVEELADCSVNMDDFNETNDTIYEKEETTNIAEKKESQDNSKTNKELFNNCDTNMNNTDNVCNISNKIQSSNERVKEIKIPINIKKTFNPKMWEPISLTHNISIKKKRIDLLNSTSSIILKTERKKKKMISQMHKNEGVVNFLLKESKMSQDKYSTQRSKKQLLPQFRSEEVDEIQKVFKDCFKNTESLNSFDDQVINSTTNDLRMRKDSIEDDFLSDDTFYEDSGIVTYTSSLPDCNISQISSTDLRVSRVDNITSQIDLQLSLPNYERLIEDEMKELFEHSDVKTELDHKIMKWHQSMQLKLAEVEQRPMFCIQNYASQIMKKLNDKIQTNKNQNISFDDIVKDEQRYDTARYFLALLQLANTYNVDLKKNKTIDERIEIVLLDKSSKNASN</sequence>
<reference evidence="3" key="1">
    <citation type="submission" date="2025-08" db="UniProtKB">
        <authorList>
            <consortium name="RefSeq"/>
        </authorList>
    </citation>
    <scope>IDENTIFICATION</scope>
    <source>
        <tissue evidence="3">Whole body</tissue>
    </source>
</reference>
<dbReference type="Gene3D" id="1.10.10.580">
    <property type="entry name" value="Structural maintenance of chromosome 1. Chain E"/>
    <property type="match status" value="1"/>
</dbReference>
<dbReference type="InterPro" id="IPR031737">
    <property type="entry name" value="CNDH2_C"/>
</dbReference>
<dbReference type="PANTHER" id="PTHR14324:SF3">
    <property type="entry name" value="CONDENSIN-2 COMPLEX SUBUNIT H2"/>
    <property type="match status" value="1"/>
</dbReference>
<gene>
    <name evidence="3" type="primary">LOC107065642</name>
</gene>
<feature type="domain" description="Condensin-2 complex subunit H2 C-terminal" evidence="1">
    <location>
        <begin position="496"/>
        <end position="616"/>
    </location>
</feature>
<dbReference type="RefSeq" id="XP_015175009.1">
    <property type="nucleotide sequence ID" value="XM_015319523.1"/>
</dbReference>
<dbReference type="Proteomes" id="UP000694924">
    <property type="component" value="Unplaced"/>
</dbReference>
<dbReference type="GeneID" id="107065642"/>
<dbReference type="PANTHER" id="PTHR14324">
    <property type="entry name" value="CONDENSIN-2 COMPLEX SUBUNIT H2"/>
    <property type="match status" value="1"/>
</dbReference>
<evidence type="ECO:0000313" key="3">
    <source>
        <dbReference type="RefSeq" id="XP_015175009.1"/>
    </source>
</evidence>
<keyword evidence="2" id="KW-1185">Reference proteome</keyword>
<protein>
    <submittedName>
        <fullName evidence="3">Uncharacterized protein LOC107065642</fullName>
    </submittedName>
</protein>
<evidence type="ECO:0000313" key="2">
    <source>
        <dbReference type="Proteomes" id="UP000694924"/>
    </source>
</evidence>
<organism evidence="2 3">
    <name type="scientific">Polistes dominula</name>
    <name type="common">European paper wasp</name>
    <name type="synonym">Vespa dominula</name>
    <dbReference type="NCBI Taxonomy" id="743375"/>
    <lineage>
        <taxon>Eukaryota</taxon>
        <taxon>Metazoa</taxon>
        <taxon>Ecdysozoa</taxon>
        <taxon>Arthropoda</taxon>
        <taxon>Hexapoda</taxon>
        <taxon>Insecta</taxon>
        <taxon>Pterygota</taxon>
        <taxon>Neoptera</taxon>
        <taxon>Endopterygota</taxon>
        <taxon>Hymenoptera</taxon>
        <taxon>Apocrita</taxon>
        <taxon>Aculeata</taxon>
        <taxon>Vespoidea</taxon>
        <taxon>Vespidae</taxon>
        <taxon>Polistinae</taxon>
        <taxon>Polistini</taxon>
        <taxon>Polistes</taxon>
    </lineage>
</organism>
<evidence type="ECO:0000259" key="1">
    <source>
        <dbReference type="Pfam" id="PF16858"/>
    </source>
</evidence>
<dbReference type="InterPro" id="IPR031739">
    <property type="entry name" value="Ncaph2"/>
</dbReference>
<dbReference type="InterPro" id="IPR023093">
    <property type="entry name" value="ScpA-like_C"/>
</dbReference>